<dbReference type="UniPathway" id="UPA00275">
    <property type="reaction ID" value="UER00404"/>
</dbReference>
<evidence type="ECO:0000256" key="5">
    <source>
        <dbReference type="ARBA" id="ARBA00022679"/>
    </source>
</evidence>
<gene>
    <name evidence="8" type="primary">ribH1</name>
    <name evidence="7" type="synonym">ribH</name>
    <name evidence="8" type="ORF">POI8812_01987</name>
</gene>
<comment type="function">
    <text evidence="7">Catalyzes the formation of 6,7-dimethyl-8-ribityllumazine by condensation of 5-amino-6-(D-ribitylamino)uracil with 3,4-dihydroxy-2-butanone 4-phosphate. This is the penultimate step in the biosynthesis of riboflavin.</text>
</comment>
<dbReference type="RefSeq" id="WP_108782346.1">
    <property type="nucleotide sequence ID" value="NZ_OMKW01000002.1"/>
</dbReference>
<dbReference type="GO" id="GO:0005829">
    <property type="term" value="C:cytosol"/>
    <property type="evidence" value="ECO:0007669"/>
    <property type="project" value="TreeGrafter"/>
</dbReference>
<dbReference type="EC" id="2.5.1.78" evidence="3 7"/>
<reference evidence="8 9" key="1">
    <citation type="submission" date="2018-03" db="EMBL/GenBank/DDBJ databases">
        <authorList>
            <person name="Keele B.F."/>
        </authorList>
    </citation>
    <scope>NUCLEOTIDE SEQUENCE [LARGE SCALE GENOMIC DNA]</scope>
    <source>
        <strain evidence="8 9">CeCT 8812</strain>
    </source>
</reference>
<dbReference type="SUPFAM" id="SSF52121">
    <property type="entry name" value="Lumazine synthase"/>
    <property type="match status" value="1"/>
</dbReference>
<evidence type="ECO:0000256" key="1">
    <source>
        <dbReference type="ARBA" id="ARBA00004917"/>
    </source>
</evidence>
<feature type="binding site" evidence="7">
    <location>
        <begin position="83"/>
        <end position="85"/>
    </location>
    <ligand>
        <name>5-amino-6-(D-ribitylamino)uracil</name>
        <dbReference type="ChEBI" id="CHEBI:15934"/>
    </ligand>
</feature>
<feature type="binding site" evidence="7">
    <location>
        <position position="115"/>
    </location>
    <ligand>
        <name>5-amino-6-(D-ribitylamino)uracil</name>
        <dbReference type="ChEBI" id="CHEBI:15934"/>
    </ligand>
</feature>
<dbReference type="EMBL" id="OMKW01000002">
    <property type="protein sequence ID" value="SPF29671.1"/>
    <property type="molecule type" value="Genomic_DNA"/>
</dbReference>
<dbReference type="AlphaFoldDB" id="A0A2R8ABS9"/>
<feature type="binding site" evidence="7">
    <location>
        <begin position="88"/>
        <end position="89"/>
    </location>
    <ligand>
        <name>(2S)-2-hydroxy-3-oxobutyl phosphate</name>
        <dbReference type="ChEBI" id="CHEBI:58830"/>
    </ligand>
</feature>
<dbReference type="PANTHER" id="PTHR21058">
    <property type="entry name" value="6,7-DIMETHYL-8-RIBITYLLUMAZINE SYNTHASE DMRL SYNTHASE LUMAZINE SYNTHASE"/>
    <property type="match status" value="1"/>
</dbReference>
<feature type="binding site" evidence="7">
    <location>
        <position position="28"/>
    </location>
    <ligand>
        <name>5-amino-6-(D-ribitylamino)uracil</name>
        <dbReference type="ChEBI" id="CHEBI:15934"/>
    </ligand>
</feature>
<feature type="binding site" evidence="7">
    <location>
        <begin position="59"/>
        <end position="61"/>
    </location>
    <ligand>
        <name>5-amino-6-(D-ribitylamino)uracil</name>
        <dbReference type="ChEBI" id="CHEBI:15934"/>
    </ligand>
</feature>
<feature type="active site" description="Proton donor" evidence="7">
    <location>
        <position position="91"/>
    </location>
</feature>
<evidence type="ECO:0000256" key="2">
    <source>
        <dbReference type="ARBA" id="ARBA00007424"/>
    </source>
</evidence>
<feature type="binding site" evidence="7">
    <location>
        <position position="129"/>
    </location>
    <ligand>
        <name>(2S)-2-hydroxy-3-oxobutyl phosphate</name>
        <dbReference type="ChEBI" id="CHEBI:58830"/>
    </ligand>
</feature>
<dbReference type="InterPro" id="IPR034964">
    <property type="entry name" value="LS"/>
</dbReference>
<organism evidence="8 9">
    <name type="scientific">Pontivivens insulae</name>
    <dbReference type="NCBI Taxonomy" id="1639689"/>
    <lineage>
        <taxon>Bacteria</taxon>
        <taxon>Pseudomonadati</taxon>
        <taxon>Pseudomonadota</taxon>
        <taxon>Alphaproteobacteria</taxon>
        <taxon>Rhodobacterales</taxon>
        <taxon>Paracoccaceae</taxon>
        <taxon>Pontivivens</taxon>
    </lineage>
</organism>
<evidence type="ECO:0000313" key="8">
    <source>
        <dbReference type="EMBL" id="SPF29671.1"/>
    </source>
</evidence>
<dbReference type="InterPro" id="IPR002180">
    <property type="entry name" value="LS/RS"/>
</dbReference>
<sequence>MASHEEHFIFPAPKLAPAPHLLLVTAPFYRGIADMMISGAAGALDGVGATYDAIEVPGALEVPTAIRLAARAGRYDGFVALGCVIRGATTHYETVCNDSSRAITLLGLEGHCIGNGILTVENMDQAIERAEPAQMNKGAGAAIAALRLVELERKYASPAPVADPRDNIVIAGSPGAKDIA</sequence>
<dbReference type="CDD" id="cd09209">
    <property type="entry name" value="Lumazine_synthase-I"/>
    <property type="match status" value="1"/>
</dbReference>
<name>A0A2R8ABS9_9RHOB</name>
<evidence type="ECO:0000256" key="4">
    <source>
        <dbReference type="ARBA" id="ARBA00022619"/>
    </source>
</evidence>
<evidence type="ECO:0000256" key="6">
    <source>
        <dbReference type="ARBA" id="ARBA00048785"/>
    </source>
</evidence>
<dbReference type="PANTHER" id="PTHR21058:SF0">
    <property type="entry name" value="6,7-DIMETHYL-8-RIBITYLLUMAZINE SYNTHASE"/>
    <property type="match status" value="1"/>
</dbReference>
<dbReference type="NCBIfam" id="NF000814">
    <property type="entry name" value="PRK00061.2-2"/>
    <property type="match status" value="1"/>
</dbReference>
<keyword evidence="9" id="KW-1185">Reference proteome</keyword>
<keyword evidence="4 7" id="KW-0686">Riboflavin biosynthesis</keyword>
<proteinExistence type="inferred from homology"/>
<dbReference type="GO" id="GO:0000906">
    <property type="term" value="F:6,7-dimethyl-8-ribityllumazine synthase activity"/>
    <property type="evidence" value="ECO:0007669"/>
    <property type="project" value="UniProtKB-UniRule"/>
</dbReference>
<dbReference type="InterPro" id="IPR036467">
    <property type="entry name" value="LS/RS_sf"/>
</dbReference>
<dbReference type="NCBIfam" id="TIGR00114">
    <property type="entry name" value="lumazine-synth"/>
    <property type="match status" value="1"/>
</dbReference>
<dbReference type="Proteomes" id="UP000244932">
    <property type="component" value="Unassembled WGS sequence"/>
</dbReference>
<evidence type="ECO:0000256" key="7">
    <source>
        <dbReference type="HAMAP-Rule" id="MF_00178"/>
    </source>
</evidence>
<dbReference type="Pfam" id="PF00885">
    <property type="entry name" value="DMRL_synthase"/>
    <property type="match status" value="1"/>
</dbReference>
<dbReference type="OrthoDB" id="9809709at2"/>
<comment type="similarity">
    <text evidence="2 7">Belongs to the DMRL synthase family.</text>
</comment>
<protein>
    <recommendedName>
        <fullName evidence="3 7">6,7-dimethyl-8-ribityllumazine synthase</fullName>
        <shortName evidence="7">DMRL synthase</shortName>
        <shortName evidence="7">LS</shortName>
        <shortName evidence="7">Lumazine synthase</shortName>
        <ecNumber evidence="3 7">2.5.1.78</ecNumber>
    </recommendedName>
</protein>
<evidence type="ECO:0000256" key="3">
    <source>
        <dbReference type="ARBA" id="ARBA00012664"/>
    </source>
</evidence>
<dbReference type="GO" id="GO:0009349">
    <property type="term" value="C:riboflavin synthase complex"/>
    <property type="evidence" value="ECO:0007669"/>
    <property type="project" value="UniProtKB-UniRule"/>
</dbReference>
<comment type="catalytic activity">
    <reaction evidence="6 7">
        <text>(2S)-2-hydroxy-3-oxobutyl phosphate + 5-amino-6-(D-ribitylamino)uracil = 6,7-dimethyl-8-(1-D-ribityl)lumazine + phosphate + 2 H2O + H(+)</text>
        <dbReference type="Rhea" id="RHEA:26152"/>
        <dbReference type="ChEBI" id="CHEBI:15377"/>
        <dbReference type="ChEBI" id="CHEBI:15378"/>
        <dbReference type="ChEBI" id="CHEBI:15934"/>
        <dbReference type="ChEBI" id="CHEBI:43474"/>
        <dbReference type="ChEBI" id="CHEBI:58201"/>
        <dbReference type="ChEBI" id="CHEBI:58830"/>
        <dbReference type="EC" id="2.5.1.78"/>
    </reaction>
</comment>
<dbReference type="Gene3D" id="3.40.50.960">
    <property type="entry name" value="Lumazine/riboflavin synthase"/>
    <property type="match status" value="1"/>
</dbReference>
<dbReference type="GO" id="GO:0009231">
    <property type="term" value="P:riboflavin biosynthetic process"/>
    <property type="evidence" value="ECO:0007669"/>
    <property type="project" value="UniProtKB-UniRule"/>
</dbReference>
<keyword evidence="5 7" id="KW-0808">Transferase</keyword>
<dbReference type="HAMAP" id="MF_00178">
    <property type="entry name" value="Lumazine_synth"/>
    <property type="match status" value="1"/>
</dbReference>
<evidence type="ECO:0000313" key="9">
    <source>
        <dbReference type="Proteomes" id="UP000244932"/>
    </source>
</evidence>
<accession>A0A2R8ABS9</accession>
<comment type="pathway">
    <text evidence="1 7">Cofactor biosynthesis; riboflavin biosynthesis; riboflavin from 2-hydroxy-3-oxobutyl phosphate and 5-amino-6-(D-ribitylamino)uracil: step 1/2.</text>
</comment>